<evidence type="ECO:0000256" key="2">
    <source>
        <dbReference type="ARBA" id="ARBA00004496"/>
    </source>
</evidence>
<dbReference type="EMBL" id="JAKWBI020000064">
    <property type="protein sequence ID" value="KAJ2904044.1"/>
    <property type="molecule type" value="Genomic_DNA"/>
</dbReference>
<evidence type="ECO:0000313" key="8">
    <source>
        <dbReference type="EMBL" id="KAJ2904044.1"/>
    </source>
</evidence>
<keyword evidence="6" id="KW-0539">Nucleus</keyword>
<dbReference type="PANTHER" id="PTHR43035:SF1">
    <property type="entry name" value="FATTY ACID REPRESSION MUTANT PROTEIN 2-RELATED"/>
    <property type="match status" value="1"/>
</dbReference>
<organism evidence="8 9">
    <name type="scientific">Zalerion maritima</name>
    <dbReference type="NCBI Taxonomy" id="339359"/>
    <lineage>
        <taxon>Eukaryota</taxon>
        <taxon>Fungi</taxon>
        <taxon>Dikarya</taxon>
        <taxon>Ascomycota</taxon>
        <taxon>Pezizomycotina</taxon>
        <taxon>Sordariomycetes</taxon>
        <taxon>Lulworthiomycetidae</taxon>
        <taxon>Lulworthiales</taxon>
        <taxon>Lulworthiaceae</taxon>
        <taxon>Zalerion</taxon>
    </lineage>
</organism>
<evidence type="ECO:0000256" key="5">
    <source>
        <dbReference type="ARBA" id="ARBA00023002"/>
    </source>
</evidence>
<evidence type="ECO:0000256" key="1">
    <source>
        <dbReference type="ARBA" id="ARBA00004123"/>
    </source>
</evidence>
<comment type="subcellular location">
    <subcellularLocation>
        <location evidence="2">Cytoplasm</location>
    </subcellularLocation>
    <subcellularLocation>
        <location evidence="1">Nucleus</location>
    </subcellularLocation>
</comment>
<dbReference type="Proteomes" id="UP001201980">
    <property type="component" value="Unassembled WGS sequence"/>
</dbReference>
<dbReference type="GO" id="GO:0005737">
    <property type="term" value="C:cytoplasm"/>
    <property type="evidence" value="ECO:0007669"/>
    <property type="project" value="UniProtKB-SubCell"/>
</dbReference>
<dbReference type="InterPro" id="IPR029479">
    <property type="entry name" value="Nitroreductase"/>
</dbReference>
<dbReference type="GO" id="GO:0016491">
    <property type="term" value="F:oxidoreductase activity"/>
    <property type="evidence" value="ECO:0007669"/>
    <property type="project" value="UniProtKB-KW"/>
</dbReference>
<evidence type="ECO:0000259" key="7">
    <source>
        <dbReference type="Pfam" id="PF00881"/>
    </source>
</evidence>
<evidence type="ECO:0000256" key="4">
    <source>
        <dbReference type="ARBA" id="ARBA00022490"/>
    </source>
</evidence>
<dbReference type="AlphaFoldDB" id="A0AAD5RTX6"/>
<dbReference type="GO" id="GO:0034599">
    <property type="term" value="P:cellular response to oxidative stress"/>
    <property type="evidence" value="ECO:0007669"/>
    <property type="project" value="InterPro"/>
</dbReference>
<sequence length="249" mass="27479">MPRLLTPLSFVLIGFLSAIYLPALLPSFIVNVRLTPPPNTNITLSATDNMADALFKLIRNRRSYYPLGKEIAVPKGRIEEIVKEAVLHTPSSFNSQSNRAVVLFGGEHDKFWDITTSVLKPLVPEEQWGQSSGKMSMFKGAAGTVLFFEDQAVVEGCQSSVPAYADKFPIWATQSDAMVQFVVWTALEAEGLGANLQHYNPLVDEKVAAEWKTPANWKLNAQLVFGAKTSKAAEKVFKDVNENVKVYAS</sequence>
<dbReference type="Pfam" id="PF00881">
    <property type="entry name" value="Nitroreductase"/>
    <property type="match status" value="1"/>
</dbReference>
<keyword evidence="9" id="KW-1185">Reference proteome</keyword>
<dbReference type="GO" id="GO:0005634">
    <property type="term" value="C:nucleus"/>
    <property type="evidence" value="ECO:0007669"/>
    <property type="project" value="UniProtKB-SubCell"/>
</dbReference>
<dbReference type="PANTHER" id="PTHR43035">
    <property type="entry name" value="FATTY ACID REPRESSION MUTANT PROTEIN 2-RELATED"/>
    <property type="match status" value="1"/>
</dbReference>
<evidence type="ECO:0000256" key="6">
    <source>
        <dbReference type="ARBA" id="ARBA00023242"/>
    </source>
</evidence>
<keyword evidence="4" id="KW-0963">Cytoplasm</keyword>
<proteinExistence type="inferred from homology"/>
<dbReference type="InterPro" id="IPR033877">
    <property type="entry name" value="Frm2/Hbn1"/>
</dbReference>
<feature type="domain" description="Nitroreductase" evidence="7">
    <location>
        <begin position="58"/>
        <end position="226"/>
    </location>
</feature>
<evidence type="ECO:0000256" key="3">
    <source>
        <dbReference type="ARBA" id="ARBA00007118"/>
    </source>
</evidence>
<dbReference type="Gene3D" id="3.40.109.10">
    <property type="entry name" value="NADH Oxidase"/>
    <property type="match status" value="1"/>
</dbReference>
<evidence type="ECO:0000313" key="9">
    <source>
        <dbReference type="Proteomes" id="UP001201980"/>
    </source>
</evidence>
<dbReference type="CDD" id="cd02140">
    <property type="entry name" value="Frm2-like"/>
    <property type="match status" value="1"/>
</dbReference>
<keyword evidence="5" id="KW-0560">Oxidoreductase</keyword>
<dbReference type="InterPro" id="IPR000415">
    <property type="entry name" value="Nitroreductase-like"/>
</dbReference>
<protein>
    <submittedName>
        <fullName evidence="8">Nitroreductase family protein</fullName>
    </submittedName>
</protein>
<reference evidence="8" key="1">
    <citation type="submission" date="2022-07" db="EMBL/GenBank/DDBJ databases">
        <title>Draft genome sequence of Zalerion maritima ATCC 34329, a (micro)plastics degrading marine fungus.</title>
        <authorList>
            <person name="Paco A."/>
            <person name="Goncalves M.F.M."/>
            <person name="Rocha-Santos T.A.P."/>
            <person name="Alves A."/>
        </authorList>
    </citation>
    <scope>NUCLEOTIDE SEQUENCE</scope>
    <source>
        <strain evidence="8">ATCC 34329</strain>
    </source>
</reference>
<dbReference type="SUPFAM" id="SSF55469">
    <property type="entry name" value="FMN-dependent nitroreductase-like"/>
    <property type="match status" value="1"/>
</dbReference>
<comment type="caution">
    <text evidence="8">The sequence shown here is derived from an EMBL/GenBank/DDBJ whole genome shotgun (WGS) entry which is preliminary data.</text>
</comment>
<gene>
    <name evidence="8" type="ORF">MKZ38_008976</name>
</gene>
<accession>A0AAD5RTX6</accession>
<comment type="similarity">
    <text evidence="3">Belongs to the nitroreductase family.</text>
</comment>
<dbReference type="FunFam" id="3.40.109.10:FF:000001">
    <property type="entry name" value="Nitroreductase family"/>
    <property type="match status" value="1"/>
</dbReference>
<name>A0AAD5RTX6_9PEZI</name>